<accession>A0A5J4VRP4</accession>
<feature type="compositionally biased region" description="Low complexity" evidence="1">
    <location>
        <begin position="143"/>
        <end position="154"/>
    </location>
</feature>
<evidence type="ECO:0000313" key="2">
    <source>
        <dbReference type="EMBL" id="KAA6384973.1"/>
    </source>
</evidence>
<feature type="region of interest" description="Disordered" evidence="1">
    <location>
        <begin position="129"/>
        <end position="208"/>
    </location>
</feature>
<gene>
    <name evidence="2" type="ORF">EZS28_019501</name>
</gene>
<sequence>MPKPEIEIFLADQGFVPPTFDKDDPRFIEKLDALKLYMLSKQMTFEDLTQRFPAMNNTFSKTETQQKMTYEQAANNQEEQLRLFMEYDPRVQLIANSKHGQPVALLLRPSAPPQSVASNIDDSYQDFYAQQKKKRKPIERSPTESSSSTSSSKSSRLHKTNSRRRKRRRHSLSTSSSNRSSRSRSPRRDKHHKRHHHHQHRHRDGEFRKEMAKIVGVHRASQFDPNKMEPRDSWRMSAEQNRWRYENLWSTSEPAEIQPNETSHAYADCSRAVALAESALIAQIHHIITNQTPSRYLIDAYFMCLAAGARLRSIRFAHPSQEQSRNQASSNLRSAPAQFPPARDNGQCYGRRNNYRERGHRQPNDNQRAQNNEKRAEQNPQ</sequence>
<protein>
    <submittedName>
        <fullName evidence="2">Uncharacterized protein</fullName>
    </submittedName>
</protein>
<dbReference type="EMBL" id="SNRW01005487">
    <property type="protein sequence ID" value="KAA6384973.1"/>
    <property type="molecule type" value="Genomic_DNA"/>
</dbReference>
<feature type="compositionally biased region" description="Polar residues" evidence="1">
    <location>
        <begin position="320"/>
        <end position="333"/>
    </location>
</feature>
<feature type="compositionally biased region" description="Basic residues" evidence="1">
    <location>
        <begin position="181"/>
        <end position="202"/>
    </location>
</feature>
<feature type="compositionally biased region" description="Basic and acidic residues" evidence="1">
    <location>
        <begin position="354"/>
        <end position="363"/>
    </location>
</feature>
<dbReference type="AlphaFoldDB" id="A0A5J4VRP4"/>
<evidence type="ECO:0000313" key="3">
    <source>
        <dbReference type="Proteomes" id="UP000324800"/>
    </source>
</evidence>
<feature type="region of interest" description="Disordered" evidence="1">
    <location>
        <begin position="319"/>
        <end position="381"/>
    </location>
</feature>
<name>A0A5J4VRP4_9EUKA</name>
<proteinExistence type="predicted"/>
<dbReference type="Proteomes" id="UP000324800">
    <property type="component" value="Unassembled WGS sequence"/>
</dbReference>
<organism evidence="2 3">
    <name type="scientific">Streblomastix strix</name>
    <dbReference type="NCBI Taxonomy" id="222440"/>
    <lineage>
        <taxon>Eukaryota</taxon>
        <taxon>Metamonada</taxon>
        <taxon>Preaxostyla</taxon>
        <taxon>Oxymonadida</taxon>
        <taxon>Streblomastigidae</taxon>
        <taxon>Streblomastix</taxon>
    </lineage>
</organism>
<evidence type="ECO:0000256" key="1">
    <source>
        <dbReference type="SAM" id="MobiDB-lite"/>
    </source>
</evidence>
<reference evidence="2 3" key="1">
    <citation type="submission" date="2019-03" db="EMBL/GenBank/DDBJ databases">
        <title>Single cell metagenomics reveals metabolic interactions within the superorganism composed of flagellate Streblomastix strix and complex community of Bacteroidetes bacteria on its surface.</title>
        <authorList>
            <person name="Treitli S.C."/>
            <person name="Kolisko M."/>
            <person name="Husnik F."/>
            <person name="Keeling P."/>
            <person name="Hampl V."/>
        </authorList>
    </citation>
    <scope>NUCLEOTIDE SEQUENCE [LARGE SCALE GENOMIC DNA]</scope>
    <source>
        <strain evidence="2">ST1C</strain>
    </source>
</reference>
<feature type="compositionally biased region" description="Basic and acidic residues" evidence="1">
    <location>
        <begin position="371"/>
        <end position="381"/>
    </location>
</feature>
<comment type="caution">
    <text evidence="2">The sequence shown here is derived from an EMBL/GenBank/DDBJ whole genome shotgun (WGS) entry which is preliminary data.</text>
</comment>
<feature type="compositionally biased region" description="Basic residues" evidence="1">
    <location>
        <begin position="155"/>
        <end position="171"/>
    </location>
</feature>